<dbReference type="EC" id="3.5.1.25" evidence="10"/>
<keyword evidence="3 5" id="KW-0378">Hydrolase</keyword>
<dbReference type="GO" id="GO:0006046">
    <property type="term" value="P:N-acetylglucosamine catabolic process"/>
    <property type="evidence" value="ECO:0007669"/>
    <property type="project" value="TreeGrafter"/>
</dbReference>
<dbReference type="SUPFAM" id="SSF51556">
    <property type="entry name" value="Metallo-dependent hydrolases"/>
    <property type="match status" value="1"/>
</dbReference>
<feature type="binding site" evidence="8">
    <location>
        <position position="218"/>
    </location>
    <ligand>
        <name>Zn(2+)</name>
        <dbReference type="ChEBI" id="CHEBI:29105"/>
    </ligand>
</feature>
<dbReference type="PANTHER" id="PTHR11113:SF14">
    <property type="entry name" value="N-ACETYLGLUCOSAMINE-6-PHOSPHATE DEACETYLASE"/>
    <property type="match status" value="1"/>
</dbReference>
<dbReference type="CDD" id="cd00854">
    <property type="entry name" value="NagA"/>
    <property type="match status" value="1"/>
</dbReference>
<feature type="binding site" evidence="8">
    <location>
        <position position="197"/>
    </location>
    <ligand>
        <name>Zn(2+)</name>
        <dbReference type="ChEBI" id="CHEBI:29105"/>
    </ligand>
</feature>
<keyword evidence="4 5" id="KW-0119">Carbohydrate metabolism</keyword>
<dbReference type="InterPro" id="IPR006680">
    <property type="entry name" value="Amidohydro-rel"/>
</dbReference>
<protein>
    <submittedName>
        <fullName evidence="10">N-acetylglucosamine-6-phosphate deacetylase</fullName>
        <ecNumber evidence="10">3.5.1.25</ecNumber>
    </submittedName>
</protein>
<dbReference type="InterPro" id="IPR003764">
    <property type="entry name" value="GlcNAc_6-P_deAcase"/>
</dbReference>
<dbReference type="PANTHER" id="PTHR11113">
    <property type="entry name" value="N-ACETYLGLUCOSAMINE-6-PHOSPHATE DEACETYLASE"/>
    <property type="match status" value="1"/>
</dbReference>
<dbReference type="EMBL" id="CP093245">
    <property type="protein sequence ID" value="UNH29945.1"/>
    <property type="molecule type" value="Genomic_DNA"/>
</dbReference>
<organism evidence="10 11">
    <name type="scientific">Moellerella wisconsensis</name>
    <dbReference type="NCBI Taxonomy" id="158849"/>
    <lineage>
        <taxon>Bacteria</taxon>
        <taxon>Pseudomonadati</taxon>
        <taxon>Pseudomonadota</taxon>
        <taxon>Gammaproteobacteria</taxon>
        <taxon>Enterobacterales</taxon>
        <taxon>Morganellaceae</taxon>
        <taxon>Moellerella</taxon>
    </lineage>
</organism>
<sequence length="385" mass="41224">MSDYYALLADRTFTPEGIRYKQYVVVKEGVISAVSTKAPTDCPIIELPGQSLLPGFIDIHIHGRGGADVMDNTPDTLQTIADALPSTGVVAWVGTTVTAPIDDICLSLERMQTFIQHGQTQGAELLGSFLEGPYFTAAHRGAHPIKYLKAPTRVELEKLYSFAKQSLLRVAIAPESAGATEAIEWLVAHGIKTAVAHTAANFQQVTDAFAVGADCGVHLYNGMSGLHHREPGCSGAILYHDVLAELIADGVHVHPVMMQLAYRIKGYRGIALITDCMRAGGLPDGEYMLGTLPVQVCDGQAKTADGSLAGSTCSLNQALKNMIYQVHVPEWEAVQMATYVPAKYLGLEQRLGHISPGADASFAVVDPLFNLTQTIIGGKTAYTCD</sequence>
<evidence type="ECO:0000256" key="3">
    <source>
        <dbReference type="ARBA" id="ARBA00022801"/>
    </source>
</evidence>
<dbReference type="Gene3D" id="2.30.40.10">
    <property type="entry name" value="Urease, subunit C, domain 1"/>
    <property type="match status" value="1"/>
</dbReference>
<feature type="binding site" evidence="7">
    <location>
        <position position="229"/>
    </location>
    <ligand>
        <name>substrate</name>
    </ligand>
</feature>
<dbReference type="RefSeq" id="WP_241500893.1">
    <property type="nucleotide sequence ID" value="NZ_CAWQWH010000001.1"/>
</dbReference>
<dbReference type="AlphaFoldDB" id="A0A9Q8V2M2"/>
<dbReference type="InterPro" id="IPR011059">
    <property type="entry name" value="Metal-dep_hydrolase_composite"/>
</dbReference>
<proteinExistence type="inferred from homology"/>
<dbReference type="Pfam" id="PF01979">
    <property type="entry name" value="Amidohydro_1"/>
    <property type="match status" value="1"/>
</dbReference>
<dbReference type="GO" id="GO:0008448">
    <property type="term" value="F:N-acetylglucosamine-6-phosphate deacetylase activity"/>
    <property type="evidence" value="ECO:0007669"/>
    <property type="project" value="UniProtKB-EC"/>
</dbReference>
<feature type="domain" description="Amidohydrolase-related" evidence="9">
    <location>
        <begin position="52"/>
        <end position="380"/>
    </location>
</feature>
<dbReference type="Proteomes" id="UP000829116">
    <property type="component" value="Chromosome"/>
</dbReference>
<feature type="binding site" evidence="8">
    <location>
        <position position="131"/>
    </location>
    <ligand>
        <name>Zn(2+)</name>
        <dbReference type="ChEBI" id="CHEBI:29105"/>
    </ligand>
</feature>
<evidence type="ECO:0000313" key="11">
    <source>
        <dbReference type="Proteomes" id="UP000829116"/>
    </source>
</evidence>
<feature type="binding site" evidence="7">
    <location>
        <position position="142"/>
    </location>
    <ligand>
        <name>substrate</name>
    </ligand>
</feature>
<evidence type="ECO:0000256" key="2">
    <source>
        <dbReference type="ARBA" id="ARBA00022723"/>
    </source>
</evidence>
<name>A0A9Q8V2M2_9GAMM</name>
<evidence type="ECO:0000256" key="5">
    <source>
        <dbReference type="PIRNR" id="PIRNR038994"/>
    </source>
</evidence>
<dbReference type="GO" id="GO:0046872">
    <property type="term" value="F:metal ion binding"/>
    <property type="evidence" value="ECO:0007669"/>
    <property type="project" value="UniProtKB-KW"/>
</dbReference>
<evidence type="ECO:0000313" key="10">
    <source>
        <dbReference type="EMBL" id="UNH29945.1"/>
    </source>
</evidence>
<dbReference type="SUPFAM" id="SSF51338">
    <property type="entry name" value="Composite domain of metallo-dependent hydrolases"/>
    <property type="match status" value="1"/>
</dbReference>
<evidence type="ECO:0000256" key="1">
    <source>
        <dbReference type="ARBA" id="ARBA00010716"/>
    </source>
</evidence>
<comment type="cofactor">
    <cofactor evidence="8">
        <name>a divalent metal cation</name>
        <dbReference type="ChEBI" id="CHEBI:60240"/>
    </cofactor>
    <text evidence="8">Binds 1 divalent metal cation per subunit.</text>
</comment>
<evidence type="ECO:0000256" key="4">
    <source>
        <dbReference type="ARBA" id="ARBA00023277"/>
    </source>
</evidence>
<evidence type="ECO:0000256" key="6">
    <source>
        <dbReference type="PIRSR" id="PIRSR038994-1"/>
    </source>
</evidence>
<evidence type="ECO:0000259" key="9">
    <source>
        <dbReference type="Pfam" id="PF01979"/>
    </source>
</evidence>
<feature type="binding site" evidence="7">
    <location>
        <begin position="308"/>
        <end position="310"/>
    </location>
    <ligand>
        <name>substrate</name>
    </ligand>
</feature>
<evidence type="ECO:0000256" key="7">
    <source>
        <dbReference type="PIRSR" id="PIRSR038994-2"/>
    </source>
</evidence>
<feature type="binding site" evidence="7">
    <location>
        <begin position="221"/>
        <end position="222"/>
    </location>
    <ligand>
        <name>substrate</name>
    </ligand>
</feature>
<gene>
    <name evidence="10" type="primary">nagA</name>
    <name evidence="10" type="ORF">MNY72_11345</name>
</gene>
<dbReference type="NCBIfam" id="TIGR00221">
    <property type="entry name" value="nagA"/>
    <property type="match status" value="1"/>
</dbReference>
<dbReference type="Gene3D" id="3.20.20.140">
    <property type="entry name" value="Metal-dependent hydrolases"/>
    <property type="match status" value="1"/>
</dbReference>
<keyword evidence="2 8" id="KW-0479">Metal-binding</keyword>
<evidence type="ECO:0000256" key="8">
    <source>
        <dbReference type="PIRSR" id="PIRSR038994-3"/>
    </source>
</evidence>
<comment type="similarity">
    <text evidence="1 5">Belongs to the metallo-dependent hydrolases superfamily. NagA family.</text>
</comment>
<dbReference type="InterPro" id="IPR032466">
    <property type="entry name" value="Metal_Hydrolase"/>
</dbReference>
<feature type="active site" description="Proton donor/acceptor" evidence="6">
    <location>
        <position position="275"/>
    </location>
</feature>
<accession>A0A9Q8V2M2</accession>
<reference evidence="10" key="1">
    <citation type="submission" date="2022-03" db="EMBL/GenBank/DDBJ databases">
        <title>ESBL-producing Moellerella wisconsensis and Escherichia marmotae isolated from wild game meat.</title>
        <authorList>
            <person name="Biggel M."/>
        </authorList>
    </citation>
    <scope>NUCLEOTIDE SEQUENCE</scope>
    <source>
        <strain evidence="10">W51</strain>
    </source>
</reference>
<dbReference type="GeneID" id="79717905"/>
<dbReference type="PIRSF" id="PIRSF038994">
    <property type="entry name" value="NagA"/>
    <property type="match status" value="1"/>
</dbReference>
<feature type="binding site" evidence="7">
    <location>
        <position position="252"/>
    </location>
    <ligand>
        <name>substrate</name>
    </ligand>
</feature>